<keyword evidence="1" id="KW-0812">Transmembrane</keyword>
<dbReference type="AlphaFoldDB" id="A0A2H0YTA8"/>
<feature type="transmembrane region" description="Helical" evidence="1">
    <location>
        <begin position="40"/>
        <end position="59"/>
    </location>
</feature>
<gene>
    <name evidence="2" type="ORF">COT25_01455</name>
</gene>
<organism evidence="2 3">
    <name type="scientific">Candidatus Kerfeldbacteria bacterium CG08_land_8_20_14_0_20_42_7</name>
    <dbReference type="NCBI Taxonomy" id="2014245"/>
    <lineage>
        <taxon>Bacteria</taxon>
        <taxon>Candidatus Kerfeldiibacteriota</taxon>
    </lineage>
</organism>
<accession>A0A2H0YTA8</accession>
<dbReference type="Proteomes" id="UP000228711">
    <property type="component" value="Unassembled WGS sequence"/>
</dbReference>
<comment type="caution">
    <text evidence="2">The sequence shown here is derived from an EMBL/GenBank/DDBJ whole genome shotgun (WGS) entry which is preliminary data.</text>
</comment>
<sequence>MEDFFDKNFLQSIVSGIIILVISTLLGVKAKQPDTAGKGWKIVIIIGYIMIFTGFYIFAINVNKGGLNNPYTGAGISLFIIGIVVRLVGKFFNWFNH</sequence>
<feature type="transmembrane region" description="Helical" evidence="1">
    <location>
        <begin position="71"/>
        <end position="89"/>
    </location>
</feature>
<evidence type="ECO:0000313" key="2">
    <source>
        <dbReference type="EMBL" id="PIS41741.1"/>
    </source>
</evidence>
<proteinExistence type="predicted"/>
<evidence type="ECO:0000313" key="3">
    <source>
        <dbReference type="Proteomes" id="UP000228711"/>
    </source>
</evidence>
<protein>
    <submittedName>
        <fullName evidence="2">Uncharacterized protein</fullName>
    </submittedName>
</protein>
<reference evidence="3" key="1">
    <citation type="submission" date="2017-09" db="EMBL/GenBank/DDBJ databases">
        <title>Depth-based differentiation of microbial function through sediment-hosted aquifers and enrichment of novel symbionts in the deep terrestrial subsurface.</title>
        <authorList>
            <person name="Probst A.J."/>
            <person name="Ladd B."/>
            <person name="Jarett J.K."/>
            <person name="Geller-Mcgrath D.E."/>
            <person name="Sieber C.M.K."/>
            <person name="Emerson J.B."/>
            <person name="Anantharaman K."/>
            <person name="Thomas B.C."/>
            <person name="Malmstrom R."/>
            <person name="Stieglmeier M."/>
            <person name="Klingl A."/>
            <person name="Woyke T."/>
            <person name="Ryan C.M."/>
            <person name="Banfield J.F."/>
        </authorList>
    </citation>
    <scope>NUCLEOTIDE SEQUENCE [LARGE SCALE GENOMIC DNA]</scope>
</reference>
<keyword evidence="1" id="KW-1133">Transmembrane helix</keyword>
<name>A0A2H0YTA8_9BACT</name>
<feature type="transmembrane region" description="Helical" evidence="1">
    <location>
        <begin position="12"/>
        <end position="28"/>
    </location>
</feature>
<keyword evidence="1" id="KW-0472">Membrane</keyword>
<evidence type="ECO:0000256" key="1">
    <source>
        <dbReference type="SAM" id="Phobius"/>
    </source>
</evidence>
<dbReference type="EMBL" id="PEXV01000055">
    <property type="protein sequence ID" value="PIS41741.1"/>
    <property type="molecule type" value="Genomic_DNA"/>
</dbReference>